<proteinExistence type="inferred from homology"/>
<evidence type="ECO:0000256" key="13">
    <source>
        <dbReference type="ARBA" id="ARBA00026054"/>
    </source>
</evidence>
<evidence type="ECO:0000256" key="3">
    <source>
        <dbReference type="ARBA" id="ARBA00022475"/>
    </source>
</evidence>
<evidence type="ECO:0000256" key="12">
    <source>
        <dbReference type="ARBA" id="ARBA00025614"/>
    </source>
</evidence>
<keyword evidence="17" id="KW-0175">Coiled coil</keyword>
<evidence type="ECO:0000256" key="5">
    <source>
        <dbReference type="ARBA" id="ARBA00022692"/>
    </source>
</evidence>
<dbReference type="KEGG" id="agi:FSB73_04565"/>
<keyword evidence="5 15" id="KW-0812">Transmembrane</keyword>
<evidence type="ECO:0000256" key="16">
    <source>
        <dbReference type="RuleBase" id="RU003848"/>
    </source>
</evidence>
<reference evidence="18 19" key="1">
    <citation type="journal article" date="2017" name="Int. J. Syst. Evol. Microbiol.">
        <title>Arachidicoccus ginsenosidivorans sp. nov., with ginsenoside-converting activity isolated from ginseng cultivating soil.</title>
        <authorList>
            <person name="Siddiqi M.Z."/>
            <person name="Aslam Z."/>
            <person name="Im W.T."/>
        </authorList>
    </citation>
    <scope>NUCLEOTIDE SEQUENCE [LARGE SCALE GENOMIC DNA]</scope>
    <source>
        <strain evidence="18 19">Gsoil 809</strain>
    </source>
</reference>
<keyword evidence="3 15" id="KW-1003">Cell membrane</keyword>
<dbReference type="Pfam" id="PF00430">
    <property type="entry name" value="ATP-synt_B"/>
    <property type="match status" value="1"/>
</dbReference>
<dbReference type="PANTHER" id="PTHR33445">
    <property type="entry name" value="ATP SYNTHASE SUBUNIT B', CHLOROPLASTIC"/>
    <property type="match status" value="1"/>
</dbReference>
<dbReference type="GO" id="GO:0046961">
    <property type="term" value="F:proton-transporting ATPase activity, rotational mechanism"/>
    <property type="evidence" value="ECO:0007669"/>
    <property type="project" value="TreeGrafter"/>
</dbReference>
<dbReference type="Gene3D" id="1.20.5.620">
    <property type="entry name" value="F1F0 ATP synthase subunit B, membrane domain"/>
    <property type="match status" value="1"/>
</dbReference>
<dbReference type="CDD" id="cd06503">
    <property type="entry name" value="ATP-synt_Fo_b"/>
    <property type="match status" value="1"/>
</dbReference>
<evidence type="ECO:0000256" key="10">
    <source>
        <dbReference type="ARBA" id="ARBA00023310"/>
    </source>
</evidence>
<comment type="subcellular location">
    <subcellularLocation>
        <location evidence="15">Cell membrane</location>
        <topology evidence="15">Single-pass membrane protein</topology>
    </subcellularLocation>
    <subcellularLocation>
        <location evidence="14">Endomembrane system</location>
        <topology evidence="14">Single-pass membrane protein</topology>
    </subcellularLocation>
</comment>
<dbReference type="AlphaFoldDB" id="A0A5B8VJ38"/>
<keyword evidence="7 15" id="KW-1133">Transmembrane helix</keyword>
<dbReference type="OrthoDB" id="9795289at2"/>
<keyword evidence="2 15" id="KW-0813">Transport</keyword>
<dbReference type="Proteomes" id="UP000321291">
    <property type="component" value="Chromosome"/>
</dbReference>
<dbReference type="NCBIfam" id="TIGR01144">
    <property type="entry name" value="ATP_synt_b"/>
    <property type="match status" value="1"/>
</dbReference>
<feature type="transmembrane region" description="Helical" evidence="15">
    <location>
        <begin position="12"/>
        <end position="30"/>
    </location>
</feature>
<accession>A0A5B8VJ38</accession>
<evidence type="ECO:0000256" key="14">
    <source>
        <dbReference type="ARBA" id="ARBA00037847"/>
    </source>
</evidence>
<dbReference type="NCBIfam" id="NF011041">
    <property type="entry name" value="PRK14471.1"/>
    <property type="match status" value="1"/>
</dbReference>
<name>A0A5B8VJ38_9BACT</name>
<evidence type="ECO:0000256" key="15">
    <source>
        <dbReference type="HAMAP-Rule" id="MF_01398"/>
    </source>
</evidence>
<dbReference type="InterPro" id="IPR002146">
    <property type="entry name" value="ATP_synth_b/b'su_bac/chlpt"/>
</dbReference>
<evidence type="ECO:0000256" key="11">
    <source>
        <dbReference type="ARBA" id="ARBA00025198"/>
    </source>
</evidence>
<evidence type="ECO:0000256" key="7">
    <source>
        <dbReference type="ARBA" id="ARBA00022989"/>
    </source>
</evidence>
<evidence type="ECO:0000256" key="8">
    <source>
        <dbReference type="ARBA" id="ARBA00023065"/>
    </source>
</evidence>
<evidence type="ECO:0000256" key="6">
    <source>
        <dbReference type="ARBA" id="ARBA00022781"/>
    </source>
</evidence>
<protein>
    <recommendedName>
        <fullName evidence="15">ATP synthase subunit b</fullName>
    </recommendedName>
    <alternativeName>
        <fullName evidence="15">ATP synthase F(0) sector subunit b</fullName>
    </alternativeName>
    <alternativeName>
        <fullName evidence="15">ATPase subunit I</fullName>
    </alternativeName>
    <alternativeName>
        <fullName evidence="15">F-type ATPase subunit b</fullName>
        <shortName evidence="15">F-ATPase subunit b</shortName>
    </alternativeName>
</protein>
<comment type="subunit">
    <text evidence="13">F-type ATPases have 2 components, F(1) - the catalytic core - and F(0) - the membrane proton channel. F(1) has five subunits: alpha(3), beta(3), gamma(1), delta(1), epsilon(1). F(0) has four main subunits: a(1), b(2) and c(10-14). The alpha and beta chains form an alternating ring which encloses part of the gamma chain. F(1) is attached to F(0) by a central stalk formed by the gamma and epsilon chains, while a peripheral stalk is formed by the delta and b chains.</text>
</comment>
<evidence type="ECO:0000256" key="1">
    <source>
        <dbReference type="ARBA" id="ARBA00005513"/>
    </source>
</evidence>
<dbReference type="PANTHER" id="PTHR33445:SF1">
    <property type="entry name" value="ATP SYNTHASE SUBUNIT B"/>
    <property type="match status" value="1"/>
</dbReference>
<feature type="coiled-coil region" evidence="17">
    <location>
        <begin position="44"/>
        <end position="78"/>
    </location>
</feature>
<dbReference type="InterPro" id="IPR028987">
    <property type="entry name" value="ATP_synth_B-like_membr_sf"/>
</dbReference>
<evidence type="ECO:0000256" key="4">
    <source>
        <dbReference type="ARBA" id="ARBA00022547"/>
    </source>
</evidence>
<comment type="subunit">
    <text evidence="15">F-type ATPases have 2 components, F(1) - the catalytic core - and F(0) - the membrane proton channel. F(1) has five subunits: alpha(3), beta(3), gamma(1), delta(1), epsilon(1). F(0) has three main subunits: a(1), b(2) and c(10-14). The alpha and beta chains form an alternating ring which encloses part of the gamma chain. F(1) is attached to F(0) by a central stalk formed by the gamma and epsilon chains, while a peripheral stalk is formed by the delta and b chains.</text>
</comment>
<dbReference type="EMBL" id="CP042434">
    <property type="protein sequence ID" value="QEC71061.1"/>
    <property type="molecule type" value="Genomic_DNA"/>
</dbReference>
<evidence type="ECO:0000256" key="17">
    <source>
        <dbReference type="SAM" id="Coils"/>
    </source>
</evidence>
<dbReference type="GO" id="GO:0046933">
    <property type="term" value="F:proton-transporting ATP synthase activity, rotational mechanism"/>
    <property type="evidence" value="ECO:0007669"/>
    <property type="project" value="UniProtKB-UniRule"/>
</dbReference>
<sequence>MGLLTPDFGLFFWTLLAFLLVLFVLGKFAWKPILNSLSERENSIAKSLATAEQARKEMASLKSENESLLQKAREERSLMLKEAKDNAEKLISDATAKAKSEYERIVADAQSAITQQKQAALTEVKNQVGNLVIEVAEKVLRKQLANKGEQESLIKDLVDNVKLN</sequence>
<evidence type="ECO:0000256" key="2">
    <source>
        <dbReference type="ARBA" id="ARBA00022448"/>
    </source>
</evidence>
<comment type="function">
    <text evidence="11 15">F(1)F(0) ATP synthase produces ATP from ADP in the presence of a proton or sodium gradient. F-type ATPases consist of two structural domains, F(1) containing the extramembraneous catalytic core and F(0) containing the membrane proton channel, linked together by a central stalk and a peripheral stalk. During catalysis, ATP synthesis in the catalytic domain of F(1) is coupled via a rotary mechanism of the central stalk subunits to proton translocation.</text>
</comment>
<keyword evidence="6 15" id="KW-0375">Hydrogen ion transport</keyword>
<keyword evidence="19" id="KW-1185">Reference proteome</keyword>
<keyword evidence="8 15" id="KW-0406">Ion transport</keyword>
<keyword evidence="10 15" id="KW-0066">ATP synthesis</keyword>
<comment type="similarity">
    <text evidence="1 15 16">Belongs to the ATPase B chain family.</text>
</comment>
<dbReference type="GO" id="GO:0012505">
    <property type="term" value="C:endomembrane system"/>
    <property type="evidence" value="ECO:0007669"/>
    <property type="project" value="UniProtKB-SubCell"/>
</dbReference>
<gene>
    <name evidence="15" type="primary">atpF</name>
    <name evidence="18" type="ORF">FSB73_04565</name>
</gene>
<dbReference type="HAMAP" id="MF_01398">
    <property type="entry name" value="ATP_synth_b_bprime"/>
    <property type="match status" value="1"/>
</dbReference>
<dbReference type="SUPFAM" id="SSF81573">
    <property type="entry name" value="F1F0 ATP synthase subunit B, membrane domain"/>
    <property type="match status" value="1"/>
</dbReference>
<dbReference type="InterPro" id="IPR005864">
    <property type="entry name" value="ATP_synth_F0_bsu_bac"/>
</dbReference>
<evidence type="ECO:0000313" key="18">
    <source>
        <dbReference type="EMBL" id="QEC71061.1"/>
    </source>
</evidence>
<dbReference type="GO" id="GO:0045259">
    <property type="term" value="C:proton-transporting ATP synthase complex"/>
    <property type="evidence" value="ECO:0007669"/>
    <property type="project" value="UniProtKB-KW"/>
</dbReference>
<dbReference type="InterPro" id="IPR050059">
    <property type="entry name" value="ATP_synthase_B_chain"/>
</dbReference>
<keyword evidence="9 15" id="KW-0472">Membrane</keyword>
<evidence type="ECO:0000256" key="9">
    <source>
        <dbReference type="ARBA" id="ARBA00023136"/>
    </source>
</evidence>
<evidence type="ECO:0000313" key="19">
    <source>
        <dbReference type="Proteomes" id="UP000321291"/>
    </source>
</evidence>
<organism evidence="18 19">
    <name type="scientific">Arachidicoccus ginsenosidivorans</name>
    <dbReference type="NCBI Taxonomy" id="496057"/>
    <lineage>
        <taxon>Bacteria</taxon>
        <taxon>Pseudomonadati</taxon>
        <taxon>Bacteroidota</taxon>
        <taxon>Chitinophagia</taxon>
        <taxon>Chitinophagales</taxon>
        <taxon>Chitinophagaceae</taxon>
        <taxon>Arachidicoccus</taxon>
    </lineage>
</organism>
<comment type="function">
    <text evidence="12">Component of the F(0) channel, it forms part of the peripheral stalk, linking F(1) to F(0). The b'-subunit is a diverged and duplicated form of b found in plants and photosynthetic bacteria.</text>
</comment>
<dbReference type="RefSeq" id="WP_146780320.1">
    <property type="nucleotide sequence ID" value="NZ_CP042434.1"/>
</dbReference>
<dbReference type="GO" id="GO:0005886">
    <property type="term" value="C:plasma membrane"/>
    <property type="evidence" value="ECO:0007669"/>
    <property type="project" value="UniProtKB-SubCell"/>
</dbReference>
<keyword evidence="4 15" id="KW-0138">CF(0)</keyword>